<proteinExistence type="inferred from homology"/>
<dbReference type="AlphaFoldDB" id="A0A8C8U979"/>
<keyword evidence="5" id="KW-0539">Nucleus</keyword>
<evidence type="ECO:0000256" key="2">
    <source>
        <dbReference type="ARBA" id="ARBA00009430"/>
    </source>
</evidence>
<keyword evidence="3" id="KW-0240">DNA-directed RNA polymerase</keyword>
<evidence type="ECO:0000313" key="6">
    <source>
        <dbReference type="Ensembl" id="ENSPEMP00000026079.2"/>
    </source>
</evidence>
<protein>
    <submittedName>
        <fullName evidence="6">Uncharacterized protein</fullName>
    </submittedName>
</protein>
<accession>A0A8C8U979</accession>
<dbReference type="GeneTree" id="ENSGT00390000018004"/>
<dbReference type="GO" id="GO:0005730">
    <property type="term" value="C:nucleolus"/>
    <property type="evidence" value="ECO:0007669"/>
    <property type="project" value="UniProtKB-SubCell"/>
</dbReference>
<evidence type="ECO:0000256" key="3">
    <source>
        <dbReference type="ARBA" id="ARBA00022478"/>
    </source>
</evidence>
<name>A0A8C8U979_PERMB</name>
<organism evidence="6 7">
    <name type="scientific">Peromyscus maniculatus bairdii</name>
    <name type="common">Prairie deer mouse</name>
    <dbReference type="NCBI Taxonomy" id="230844"/>
    <lineage>
        <taxon>Eukaryota</taxon>
        <taxon>Metazoa</taxon>
        <taxon>Chordata</taxon>
        <taxon>Craniata</taxon>
        <taxon>Vertebrata</taxon>
        <taxon>Euteleostomi</taxon>
        <taxon>Mammalia</taxon>
        <taxon>Eutheria</taxon>
        <taxon>Euarchontoglires</taxon>
        <taxon>Glires</taxon>
        <taxon>Rodentia</taxon>
        <taxon>Myomorpha</taxon>
        <taxon>Muroidea</taxon>
        <taxon>Cricetidae</taxon>
        <taxon>Neotominae</taxon>
        <taxon>Peromyscus</taxon>
    </lineage>
</organism>
<evidence type="ECO:0000256" key="5">
    <source>
        <dbReference type="ARBA" id="ARBA00023242"/>
    </source>
</evidence>
<comment type="similarity">
    <text evidence="2">Belongs to the eukaryotic RPA49/POLR1E RNA polymerase subunit family.</text>
</comment>
<dbReference type="Pfam" id="PF06870">
    <property type="entry name" value="RNA_pol_I_A49"/>
    <property type="match status" value="1"/>
</dbReference>
<dbReference type="PANTHER" id="PTHR14440">
    <property type="entry name" value="DNA-DIRECTED RNA POLYMERASE I SUBUNIT RPA49"/>
    <property type="match status" value="1"/>
</dbReference>
<evidence type="ECO:0000256" key="4">
    <source>
        <dbReference type="ARBA" id="ARBA00023163"/>
    </source>
</evidence>
<dbReference type="GO" id="GO:0003677">
    <property type="term" value="F:DNA binding"/>
    <property type="evidence" value="ECO:0007669"/>
    <property type="project" value="InterPro"/>
</dbReference>
<dbReference type="InterPro" id="IPR009668">
    <property type="entry name" value="RNA_pol-assoc_fac_A49-like"/>
</dbReference>
<dbReference type="GO" id="GO:0006351">
    <property type="term" value="P:DNA-templated transcription"/>
    <property type="evidence" value="ECO:0007669"/>
    <property type="project" value="InterPro"/>
</dbReference>
<keyword evidence="4" id="KW-0804">Transcription</keyword>
<evidence type="ECO:0000313" key="7">
    <source>
        <dbReference type="Proteomes" id="UP000694547"/>
    </source>
</evidence>
<dbReference type="Ensembl" id="ENSPEMT00000030473.2">
    <property type="protein sequence ID" value="ENSPEMP00000026079.2"/>
    <property type="gene ID" value="ENSPEMG00000022300.2"/>
</dbReference>
<reference evidence="6" key="2">
    <citation type="submission" date="2025-08" db="UniProtKB">
        <authorList>
            <consortium name="Ensembl"/>
        </authorList>
    </citation>
    <scope>IDENTIFICATION</scope>
</reference>
<dbReference type="Proteomes" id="UP000694547">
    <property type="component" value="Chromosome 5"/>
</dbReference>
<comment type="subcellular location">
    <subcellularLocation>
        <location evidence="1">Nucleus</location>
        <location evidence="1">Nucleolus</location>
    </subcellularLocation>
</comment>
<keyword evidence="7" id="KW-1185">Reference proteome</keyword>
<dbReference type="GO" id="GO:0000428">
    <property type="term" value="C:DNA-directed RNA polymerase complex"/>
    <property type="evidence" value="ECO:0007669"/>
    <property type="project" value="UniProtKB-KW"/>
</dbReference>
<evidence type="ECO:0000256" key="1">
    <source>
        <dbReference type="ARBA" id="ARBA00004604"/>
    </source>
</evidence>
<sequence length="146" mass="16566">METEVQQSARWLYCGEPDNRQKAVLVQFSNGKLQNPGNMRFTLHDSTDLVNPRLKNQQILAAETNRLSYVGNNLGTGALKCNTLCRHFVGILNQTSGQTEVYDAELFTMQPLFAEDRPRQEDYGAWVFLELCCDLPLQGLTHGYHT</sequence>
<reference evidence="6 7" key="1">
    <citation type="submission" date="2018-10" db="EMBL/GenBank/DDBJ databases">
        <title>Improved assembly of the deer mouse Peromyscus maniculatus genome.</title>
        <authorList>
            <person name="Lassance J.-M."/>
            <person name="Hoekstra H.E."/>
        </authorList>
    </citation>
    <scope>NUCLEOTIDE SEQUENCE [LARGE SCALE GENOMIC DNA]</scope>
</reference>
<reference evidence="6" key="3">
    <citation type="submission" date="2025-09" db="UniProtKB">
        <authorList>
            <consortium name="Ensembl"/>
        </authorList>
    </citation>
    <scope>IDENTIFICATION</scope>
</reference>